<dbReference type="GO" id="GO:0016829">
    <property type="term" value="F:lyase activity"/>
    <property type="evidence" value="ECO:0007669"/>
    <property type="project" value="UniProtKB-KW"/>
</dbReference>
<dbReference type="AlphaFoldDB" id="A0A146G4I1"/>
<evidence type="ECO:0000256" key="1">
    <source>
        <dbReference type="ARBA" id="ARBA00023239"/>
    </source>
</evidence>
<name>A0A146G4I1_TERSA</name>
<dbReference type="EMBL" id="BDCO01000002">
    <property type="protein sequence ID" value="GAT32540.1"/>
    <property type="molecule type" value="Genomic_DNA"/>
</dbReference>
<dbReference type="InterPro" id="IPR018110">
    <property type="entry name" value="Mandel_Rmase/mucon_lact_enz_CS"/>
</dbReference>
<evidence type="ECO:0000313" key="4">
    <source>
        <dbReference type="Proteomes" id="UP000076023"/>
    </source>
</evidence>
<dbReference type="Gene3D" id="3.20.20.120">
    <property type="entry name" value="Enolase-like C-terminal domain"/>
    <property type="match status" value="1"/>
</dbReference>
<dbReference type="InterPro" id="IPR029017">
    <property type="entry name" value="Enolase-like_N"/>
</dbReference>
<dbReference type="InterPro" id="IPR029065">
    <property type="entry name" value="Enolase_C-like"/>
</dbReference>
<dbReference type="RefSeq" id="WP_075078371.1">
    <property type="nucleotide sequence ID" value="NZ_BDCO01000002.1"/>
</dbReference>
<dbReference type="NCBIfam" id="NF010624">
    <property type="entry name" value="PRK14017.1"/>
    <property type="match status" value="1"/>
</dbReference>
<evidence type="ECO:0000313" key="3">
    <source>
        <dbReference type="EMBL" id="GAT32540.1"/>
    </source>
</evidence>
<evidence type="ECO:0000259" key="2">
    <source>
        <dbReference type="SMART" id="SM00922"/>
    </source>
</evidence>
<dbReference type="CDD" id="cd03316">
    <property type="entry name" value="MR_like"/>
    <property type="match status" value="1"/>
</dbReference>
<protein>
    <submittedName>
        <fullName evidence="3">Galactonate dehydratase</fullName>
    </submittedName>
</protein>
<dbReference type="SFLD" id="SFLDG00179">
    <property type="entry name" value="mandelate_racemase"/>
    <property type="match status" value="1"/>
</dbReference>
<dbReference type="SMART" id="SM00922">
    <property type="entry name" value="MR_MLE"/>
    <property type="match status" value="1"/>
</dbReference>
<dbReference type="SFLD" id="SFLDS00001">
    <property type="entry name" value="Enolase"/>
    <property type="match status" value="1"/>
</dbReference>
<proteinExistence type="predicted"/>
<dbReference type="Pfam" id="PF13378">
    <property type="entry name" value="MR_MLE_C"/>
    <property type="match status" value="1"/>
</dbReference>
<dbReference type="STRING" id="690879.TSACC_2939"/>
<dbReference type="InterPro" id="IPR034593">
    <property type="entry name" value="DgoD-like"/>
</dbReference>
<dbReference type="InParanoid" id="A0A146G4I1"/>
<reference evidence="4" key="1">
    <citation type="journal article" date="2017" name="Genome Announc.">
        <title>Draft Genome Sequence of Terrimicrobium sacchariphilum NM-5T, a Facultative Anaerobic Soil Bacterium of the Class Spartobacteria.</title>
        <authorList>
            <person name="Qiu Y.L."/>
            <person name="Tourlousse D.M."/>
            <person name="Matsuura N."/>
            <person name="Ohashi A."/>
            <person name="Sekiguchi Y."/>
        </authorList>
    </citation>
    <scope>NUCLEOTIDE SEQUENCE [LARGE SCALE GENOMIC DNA]</scope>
    <source>
        <strain evidence="4">NM-5</strain>
    </source>
</reference>
<comment type="caution">
    <text evidence="3">The sequence shown here is derived from an EMBL/GenBank/DDBJ whole genome shotgun (WGS) entry which is preliminary data.</text>
</comment>
<dbReference type="OrthoDB" id="9775391at2"/>
<dbReference type="GO" id="GO:0009063">
    <property type="term" value="P:amino acid catabolic process"/>
    <property type="evidence" value="ECO:0007669"/>
    <property type="project" value="InterPro"/>
</dbReference>
<gene>
    <name evidence="3" type="ORF">TSACC_2939</name>
</gene>
<accession>A0A146G4I1</accession>
<dbReference type="SUPFAM" id="SSF54826">
    <property type="entry name" value="Enolase N-terminal domain-like"/>
    <property type="match status" value="1"/>
</dbReference>
<dbReference type="Proteomes" id="UP000076023">
    <property type="component" value="Unassembled WGS sequence"/>
</dbReference>
<feature type="domain" description="Mandelate racemase/muconate lactonizing enzyme C-terminal" evidence="2">
    <location>
        <begin position="131"/>
        <end position="236"/>
    </location>
</feature>
<dbReference type="InterPro" id="IPR036849">
    <property type="entry name" value="Enolase-like_C_sf"/>
</dbReference>
<dbReference type="InterPro" id="IPR013342">
    <property type="entry name" value="Mandelate_racemase_C"/>
</dbReference>
<dbReference type="PROSITE" id="PS00908">
    <property type="entry name" value="MR_MLE_1"/>
    <property type="match status" value="1"/>
</dbReference>
<sequence>MKLRRLSTHVCDAYRTNWVFVKIETDEGIHGWGEATLEYREHAMVAALQELERGLQGRDLTAIESWWQDAYRDAYWRGGPVLTSALSAIEMALWDIKGKSLGVPVYQLLGGAVRQSVPCYANAWFASAREPGEFAEKAVAAVEMGYKALKWDPFGAAFRHLSSAELKKALTVIDAVSRAVDKRAELMIEGHGRFDLPTARRIAKALEDFDIFWLEEPLIPGNLENYARLRSGTSTPISLGERLYTKWDFREVFEKGCADFLQPDVSHAGGIWELRKIAAMAETWQMAFCPHNPSGPVANAATLQLAACTPNFLYLETMATDVPWRKDVAAEHCHFSAGEMTISSAPGLGVEINEEAIARHPYQVHDLRHYTGHLTDIRPEAATATFGATH</sequence>
<dbReference type="Pfam" id="PF02746">
    <property type="entry name" value="MR_MLE_N"/>
    <property type="match status" value="1"/>
</dbReference>
<dbReference type="SUPFAM" id="SSF51604">
    <property type="entry name" value="Enolase C-terminal domain-like"/>
    <property type="match status" value="1"/>
</dbReference>
<organism evidence="3 4">
    <name type="scientific">Terrimicrobium sacchariphilum</name>
    <dbReference type="NCBI Taxonomy" id="690879"/>
    <lineage>
        <taxon>Bacteria</taxon>
        <taxon>Pseudomonadati</taxon>
        <taxon>Verrucomicrobiota</taxon>
        <taxon>Terrimicrobiia</taxon>
        <taxon>Terrimicrobiales</taxon>
        <taxon>Terrimicrobiaceae</taxon>
        <taxon>Terrimicrobium</taxon>
    </lineage>
</organism>
<dbReference type="PANTHER" id="PTHR48080:SF2">
    <property type="entry name" value="D-GALACTONATE DEHYDRATASE"/>
    <property type="match status" value="1"/>
</dbReference>
<keyword evidence="1" id="KW-0456">Lyase</keyword>
<dbReference type="PANTHER" id="PTHR48080">
    <property type="entry name" value="D-GALACTONATE DEHYDRATASE-RELATED"/>
    <property type="match status" value="1"/>
</dbReference>
<dbReference type="InterPro" id="IPR013341">
    <property type="entry name" value="Mandelate_racemase_N_dom"/>
</dbReference>
<dbReference type="Gene3D" id="3.30.390.10">
    <property type="entry name" value="Enolase-like, N-terminal domain"/>
    <property type="match status" value="1"/>
</dbReference>
<keyword evidence="4" id="KW-1185">Reference proteome</keyword>